<evidence type="ECO:0000256" key="1">
    <source>
        <dbReference type="SAM" id="Phobius"/>
    </source>
</evidence>
<feature type="transmembrane region" description="Helical" evidence="1">
    <location>
        <begin position="35"/>
        <end position="55"/>
    </location>
</feature>
<dbReference type="Gramene" id="LPERR11G03330.2">
    <property type="protein sequence ID" value="LPERR11G03330.2"/>
    <property type="gene ID" value="LPERR11G03330"/>
</dbReference>
<dbReference type="HOGENOM" id="CLU_2458038_0_0_1"/>
<keyword evidence="3" id="KW-1185">Reference proteome</keyword>
<keyword evidence="1" id="KW-1133">Transmembrane helix</keyword>
<reference evidence="2" key="3">
    <citation type="submission" date="2015-04" db="UniProtKB">
        <authorList>
            <consortium name="EnsemblPlants"/>
        </authorList>
    </citation>
    <scope>IDENTIFICATION</scope>
</reference>
<accession>A0A0D9XPB3</accession>
<reference evidence="3" key="2">
    <citation type="submission" date="2013-12" db="EMBL/GenBank/DDBJ databases">
        <authorList>
            <person name="Yu Y."/>
            <person name="Lee S."/>
            <person name="de Baynast K."/>
            <person name="Wissotski M."/>
            <person name="Liu L."/>
            <person name="Talag J."/>
            <person name="Goicoechea J."/>
            <person name="Angelova A."/>
            <person name="Jetty R."/>
            <person name="Kudrna D."/>
            <person name="Golser W."/>
            <person name="Rivera L."/>
            <person name="Zhang J."/>
            <person name="Wing R."/>
        </authorList>
    </citation>
    <scope>NUCLEOTIDE SEQUENCE</scope>
</reference>
<sequence>MLAFVFIVSIAMRLISYLWSLFVFMTFLDKHLVSYYTIVIRTIDSSLTVYAFTYYGVWGNVVGSFLLLLMPVAMTGFLEYAVVVLFFDEIYSEA</sequence>
<reference evidence="2 3" key="1">
    <citation type="submission" date="2012-08" db="EMBL/GenBank/DDBJ databases">
        <title>Oryza genome evolution.</title>
        <authorList>
            <person name="Wing R.A."/>
        </authorList>
    </citation>
    <scope>NUCLEOTIDE SEQUENCE</scope>
</reference>
<feature type="transmembrane region" description="Helical" evidence="1">
    <location>
        <begin position="61"/>
        <end position="87"/>
    </location>
</feature>
<dbReference type="Proteomes" id="UP000032180">
    <property type="component" value="Chromosome 11"/>
</dbReference>
<organism evidence="2 3">
    <name type="scientific">Leersia perrieri</name>
    <dbReference type="NCBI Taxonomy" id="77586"/>
    <lineage>
        <taxon>Eukaryota</taxon>
        <taxon>Viridiplantae</taxon>
        <taxon>Streptophyta</taxon>
        <taxon>Embryophyta</taxon>
        <taxon>Tracheophyta</taxon>
        <taxon>Spermatophyta</taxon>
        <taxon>Magnoliopsida</taxon>
        <taxon>Liliopsida</taxon>
        <taxon>Poales</taxon>
        <taxon>Poaceae</taxon>
        <taxon>BOP clade</taxon>
        <taxon>Oryzoideae</taxon>
        <taxon>Oryzeae</taxon>
        <taxon>Oryzinae</taxon>
        <taxon>Leersia</taxon>
    </lineage>
</organism>
<keyword evidence="1" id="KW-0472">Membrane</keyword>
<feature type="transmembrane region" description="Helical" evidence="1">
    <location>
        <begin position="6"/>
        <end position="28"/>
    </location>
</feature>
<keyword evidence="1" id="KW-0812">Transmembrane</keyword>
<evidence type="ECO:0000313" key="2">
    <source>
        <dbReference type="EnsemblPlants" id="LPERR11G03330.2"/>
    </source>
</evidence>
<proteinExistence type="predicted"/>
<dbReference type="AlphaFoldDB" id="A0A0D9XPB3"/>
<protein>
    <submittedName>
        <fullName evidence="2">Uncharacterized protein</fullName>
    </submittedName>
</protein>
<dbReference type="EnsemblPlants" id="LPERR11G03330.2">
    <property type="protein sequence ID" value="LPERR11G03330.2"/>
    <property type="gene ID" value="LPERR11G03330"/>
</dbReference>
<name>A0A0D9XPB3_9ORYZ</name>
<evidence type="ECO:0000313" key="3">
    <source>
        <dbReference type="Proteomes" id="UP000032180"/>
    </source>
</evidence>